<keyword evidence="4" id="KW-1185">Reference proteome</keyword>
<gene>
    <name evidence="3" type="ORF">CPter291_1092</name>
</gene>
<evidence type="ECO:0000313" key="4">
    <source>
        <dbReference type="Proteomes" id="UP000074914"/>
    </source>
</evidence>
<dbReference type="EMBL" id="CP013236">
    <property type="protein sequence ID" value="AMP13369.1"/>
    <property type="molecule type" value="Genomic_DNA"/>
</dbReference>
<dbReference type="Proteomes" id="UP000074914">
    <property type="component" value="Chromosome"/>
</dbReference>
<proteinExistence type="predicted"/>
<dbReference type="InterPro" id="IPR046188">
    <property type="entry name" value="DUF6216"/>
</dbReference>
<organism evidence="3 4">
    <name type="scientific">Collimonas pratensis</name>
    <dbReference type="NCBI Taxonomy" id="279113"/>
    <lineage>
        <taxon>Bacteria</taxon>
        <taxon>Pseudomonadati</taxon>
        <taxon>Pseudomonadota</taxon>
        <taxon>Betaproteobacteria</taxon>
        <taxon>Burkholderiales</taxon>
        <taxon>Oxalobacteraceae</taxon>
        <taxon>Collimonas</taxon>
    </lineage>
</organism>
<keyword evidence="2" id="KW-0812">Transmembrane</keyword>
<protein>
    <recommendedName>
        <fullName evidence="5">Transmembrane protein</fullName>
    </recommendedName>
</protein>
<feature type="transmembrane region" description="Helical" evidence="2">
    <location>
        <begin position="242"/>
        <end position="262"/>
    </location>
</feature>
<feature type="region of interest" description="Disordered" evidence="1">
    <location>
        <begin position="276"/>
        <end position="298"/>
    </location>
</feature>
<keyword evidence="2" id="KW-1133">Transmembrane helix</keyword>
<dbReference type="RefSeq" id="WP_156479907.1">
    <property type="nucleotide sequence ID" value="NZ_CP013236.1"/>
</dbReference>
<keyword evidence="2" id="KW-0472">Membrane</keyword>
<evidence type="ECO:0000256" key="1">
    <source>
        <dbReference type="SAM" id="MobiDB-lite"/>
    </source>
</evidence>
<evidence type="ECO:0008006" key="5">
    <source>
        <dbReference type="Google" id="ProtNLM"/>
    </source>
</evidence>
<dbReference type="Pfam" id="PF19723">
    <property type="entry name" value="DUF6216"/>
    <property type="match status" value="1"/>
</dbReference>
<sequence length="298" mass="33870">MEFSSVLSQWLGVLDRIGINGTVIATVVIPSLLAVALIIFVCYRTQSTHYFFARLWILVNGKRQTKNTEMNEFFERRGDLMQFRFLTGIPVSTFPASLRLMEWADAQEIEIGKIHACGYYFDTDALAFNKKSFPWKGTPWILGILAMLGVYAVMLFSIFAIANQVVMRFKDSDHRWFLYGQGASVKALSTDFRFGIEDCNKDRSLIAKRTEWSKENVDAVCKTFEDPKEKSFFDDAIREQRWTAGVLIVVFLWGTLGAFFSARRAGSALSLSKKLATKENNASETKKGHKRSNDAETK</sequence>
<evidence type="ECO:0000313" key="3">
    <source>
        <dbReference type="EMBL" id="AMP13369.1"/>
    </source>
</evidence>
<feature type="transmembrane region" description="Helical" evidence="2">
    <location>
        <begin position="20"/>
        <end position="43"/>
    </location>
</feature>
<feature type="transmembrane region" description="Helical" evidence="2">
    <location>
        <begin position="140"/>
        <end position="162"/>
    </location>
</feature>
<accession>A0ABN4MAW2</accession>
<name>A0ABN4MAW2_9BURK</name>
<evidence type="ECO:0000256" key="2">
    <source>
        <dbReference type="SAM" id="Phobius"/>
    </source>
</evidence>
<reference evidence="3 4" key="1">
    <citation type="submission" date="2015-11" db="EMBL/GenBank/DDBJ databases">
        <title>Exploring the genomic traits of fungus-feeding bacterial genus Collimonas.</title>
        <authorList>
            <person name="Song C."/>
            <person name="Schmidt R."/>
            <person name="de Jager V."/>
            <person name="Krzyzanowska D."/>
            <person name="Jongedijk E."/>
            <person name="Cankar K."/>
            <person name="Beekwilder J."/>
            <person name="van Veen A."/>
            <person name="de Boer W."/>
            <person name="van Veen J.A."/>
            <person name="Garbeva P."/>
        </authorList>
    </citation>
    <scope>NUCLEOTIDE SEQUENCE [LARGE SCALE GENOMIC DNA]</scope>
    <source>
        <strain evidence="3 4">Ter291</strain>
    </source>
</reference>